<dbReference type="EMBL" id="CP037421">
    <property type="protein sequence ID" value="QDT30610.1"/>
    <property type="molecule type" value="Genomic_DNA"/>
</dbReference>
<dbReference type="Proteomes" id="UP000320839">
    <property type="component" value="Chromosome"/>
</dbReference>
<dbReference type="OrthoDB" id="9156098at2"/>
<dbReference type="AlphaFoldDB" id="A0A518AG37"/>
<organism evidence="2 4">
    <name type="scientific">Gimesia panareensis</name>
    <dbReference type="NCBI Taxonomy" id="2527978"/>
    <lineage>
        <taxon>Bacteria</taxon>
        <taxon>Pseudomonadati</taxon>
        <taxon>Planctomycetota</taxon>
        <taxon>Planctomycetia</taxon>
        <taxon>Planctomycetales</taxon>
        <taxon>Planctomycetaceae</taxon>
        <taxon>Gimesia</taxon>
    </lineage>
</organism>
<protein>
    <recommendedName>
        <fullName evidence="5">ThiS family protein</fullName>
    </recommendedName>
</protein>
<evidence type="ECO:0000313" key="3">
    <source>
        <dbReference type="Proteomes" id="UP000315647"/>
    </source>
</evidence>
<dbReference type="InterPro" id="IPR052045">
    <property type="entry name" value="Sulfur_Carrier/Prot_Modifier"/>
</dbReference>
<dbReference type="PANTHER" id="PTHR38031">
    <property type="entry name" value="SULFUR CARRIER PROTEIN SLR0821-RELATED"/>
    <property type="match status" value="1"/>
</dbReference>
<dbReference type="EMBL" id="CP036317">
    <property type="protein sequence ID" value="QDV21554.1"/>
    <property type="molecule type" value="Genomic_DNA"/>
</dbReference>
<dbReference type="RefSeq" id="WP_145115702.1">
    <property type="nucleotide sequence ID" value="NZ_CP036277.1"/>
</dbReference>
<dbReference type="InterPro" id="IPR012675">
    <property type="entry name" value="Beta-grasp_dom_sf"/>
</dbReference>
<reference evidence="2 4" key="1">
    <citation type="submission" date="2019-02" db="EMBL/GenBank/DDBJ databases">
        <title>Deep-cultivation of Planctomycetes and their phenomic and genomic characterization uncovers novel biology.</title>
        <authorList>
            <person name="Wiegand S."/>
            <person name="Jogler M."/>
            <person name="Boedeker C."/>
            <person name="Pinto D."/>
            <person name="Vollmers J."/>
            <person name="Rivas-Marin E."/>
            <person name="Kohn T."/>
            <person name="Peeters S.H."/>
            <person name="Heuer A."/>
            <person name="Rast P."/>
            <person name="Oberbeckmann S."/>
            <person name="Bunk B."/>
            <person name="Jeske O."/>
            <person name="Meyerdierks A."/>
            <person name="Storesund J.E."/>
            <person name="Kallscheuer N."/>
            <person name="Luecker S."/>
            <person name="Lage O.M."/>
            <person name="Pohl T."/>
            <person name="Merkel B.J."/>
            <person name="Hornburger P."/>
            <person name="Mueller R.-W."/>
            <person name="Bruemmer F."/>
            <person name="Labrenz M."/>
            <person name="Spormann A.M."/>
            <person name="Op den Camp H."/>
            <person name="Overmann J."/>
            <person name="Amann R."/>
            <person name="Jetten M.S.M."/>
            <person name="Mascher T."/>
            <person name="Medema M.H."/>
            <person name="Devos D.P."/>
            <person name="Kaster A.-K."/>
            <person name="Ovreas L."/>
            <person name="Rohde M."/>
            <person name="Galperin M.Y."/>
            <person name="Jogler C."/>
        </authorList>
    </citation>
    <scope>NUCLEOTIDE SEQUENCE [LARGE SCALE GENOMIC DNA]</scope>
    <source>
        <strain evidence="1 3">Enr10</strain>
        <strain evidence="2 4">Pan153</strain>
    </source>
</reference>
<dbReference type="CDD" id="cd17040">
    <property type="entry name" value="Ubl_MoaD_like"/>
    <property type="match status" value="1"/>
</dbReference>
<dbReference type="InterPro" id="IPR016155">
    <property type="entry name" value="Mopterin_synth/thiamin_S_b"/>
</dbReference>
<name>A0A518AG37_9PLAN</name>
<keyword evidence="3" id="KW-1185">Reference proteome</keyword>
<dbReference type="Gene3D" id="3.10.20.30">
    <property type="match status" value="1"/>
</dbReference>
<accession>A0A518FZ71</accession>
<dbReference type="SUPFAM" id="SSF54285">
    <property type="entry name" value="MoaD/ThiS"/>
    <property type="match status" value="1"/>
</dbReference>
<accession>A0A518AG37</accession>
<accession>A0A517QG50</accession>
<evidence type="ECO:0000313" key="2">
    <source>
        <dbReference type="EMBL" id="QDV21554.1"/>
    </source>
</evidence>
<dbReference type="PANTHER" id="PTHR38031:SF1">
    <property type="entry name" value="SULFUR CARRIER PROTEIN CYSO"/>
    <property type="match status" value="1"/>
</dbReference>
<proteinExistence type="predicted"/>
<gene>
    <name evidence="1" type="ORF">Enr10x_59780</name>
    <name evidence="2" type="ORF">Pan153_62440</name>
</gene>
<dbReference type="Proteomes" id="UP000315647">
    <property type="component" value="Chromosome"/>
</dbReference>
<evidence type="ECO:0000313" key="1">
    <source>
        <dbReference type="EMBL" id="QDT30610.1"/>
    </source>
</evidence>
<evidence type="ECO:0000313" key="4">
    <source>
        <dbReference type="Proteomes" id="UP000320839"/>
    </source>
</evidence>
<evidence type="ECO:0008006" key="5">
    <source>
        <dbReference type="Google" id="ProtNLM"/>
    </source>
</evidence>
<sequence>MARVCFTPNLERHLACSAAQVSGTSVREALDKVFETQQQLRGYVLDDQSRLRQHMVIFIDGKTIVDRVHLSDAVSPDSEIYVMQALSGG</sequence>